<dbReference type="PANTHER" id="PTHR23501:SF191">
    <property type="entry name" value="VACUOLAR BASIC AMINO ACID TRANSPORTER 4"/>
    <property type="match status" value="1"/>
</dbReference>
<feature type="transmembrane region" description="Helical" evidence="6">
    <location>
        <begin position="383"/>
        <end position="404"/>
    </location>
</feature>
<feature type="transmembrane region" description="Helical" evidence="6">
    <location>
        <begin position="206"/>
        <end position="223"/>
    </location>
</feature>
<feature type="transmembrane region" description="Helical" evidence="6">
    <location>
        <begin position="78"/>
        <end position="99"/>
    </location>
</feature>
<evidence type="ECO:0000256" key="6">
    <source>
        <dbReference type="SAM" id="Phobius"/>
    </source>
</evidence>
<dbReference type="GO" id="GO:0022857">
    <property type="term" value="F:transmembrane transporter activity"/>
    <property type="evidence" value="ECO:0007669"/>
    <property type="project" value="InterPro"/>
</dbReference>
<dbReference type="SUPFAM" id="SSF103473">
    <property type="entry name" value="MFS general substrate transporter"/>
    <property type="match status" value="1"/>
</dbReference>
<feature type="transmembrane region" description="Helical" evidence="6">
    <location>
        <begin position="182"/>
        <end position="200"/>
    </location>
</feature>
<evidence type="ECO:0000313" key="8">
    <source>
        <dbReference type="EMBL" id="QEZ90759.1"/>
    </source>
</evidence>
<feature type="transmembrane region" description="Helical" evidence="6">
    <location>
        <begin position="336"/>
        <end position="362"/>
    </location>
</feature>
<protein>
    <recommendedName>
        <fullName evidence="7">Major facilitator superfamily (MFS) profile domain-containing protein</fullName>
    </recommendedName>
</protein>
<feature type="transmembrane region" description="Helical" evidence="6">
    <location>
        <begin position="309"/>
        <end position="330"/>
    </location>
</feature>
<keyword evidence="3 6" id="KW-0812">Transmembrane</keyword>
<feature type="transmembrane region" description="Helical" evidence="6">
    <location>
        <begin position="23"/>
        <end position="41"/>
    </location>
</feature>
<keyword evidence="4 6" id="KW-1133">Transmembrane helix</keyword>
<dbReference type="EMBL" id="MK340488">
    <property type="protein sequence ID" value="QEZ90759.1"/>
    <property type="molecule type" value="Genomic_DNA"/>
</dbReference>
<organism evidence="8">
    <name type="scientific">Lysobacter brunescens</name>
    <dbReference type="NCBI Taxonomy" id="262323"/>
    <lineage>
        <taxon>Bacteria</taxon>
        <taxon>Pseudomonadati</taxon>
        <taxon>Pseudomonadota</taxon>
        <taxon>Gammaproteobacteria</taxon>
        <taxon>Lysobacterales</taxon>
        <taxon>Lysobacteraceae</taxon>
        <taxon>Lysobacter</taxon>
    </lineage>
</organism>
<comment type="subcellular location">
    <subcellularLocation>
        <location evidence="1">Endomembrane system</location>
        <topology evidence="1">Multi-pass membrane protein</topology>
    </subcellularLocation>
</comment>
<dbReference type="PANTHER" id="PTHR23501">
    <property type="entry name" value="MAJOR FACILITATOR SUPERFAMILY"/>
    <property type="match status" value="1"/>
</dbReference>
<evidence type="ECO:0000256" key="1">
    <source>
        <dbReference type="ARBA" id="ARBA00004127"/>
    </source>
</evidence>
<feature type="transmembrane region" description="Helical" evidence="6">
    <location>
        <begin position="277"/>
        <end position="302"/>
    </location>
</feature>
<evidence type="ECO:0000256" key="2">
    <source>
        <dbReference type="ARBA" id="ARBA00022448"/>
    </source>
</evidence>
<evidence type="ECO:0000256" key="5">
    <source>
        <dbReference type="ARBA" id="ARBA00023136"/>
    </source>
</evidence>
<feature type="transmembrane region" description="Helical" evidence="6">
    <location>
        <begin position="141"/>
        <end position="161"/>
    </location>
</feature>
<dbReference type="InterPro" id="IPR020846">
    <property type="entry name" value="MFS_dom"/>
</dbReference>
<feature type="transmembrane region" description="Helical" evidence="6">
    <location>
        <begin position="53"/>
        <end position="72"/>
    </location>
</feature>
<reference evidence="8" key="1">
    <citation type="submission" date="2018-12" db="EMBL/GenBank/DDBJ databases">
        <title>Xanthomonas-specific activity of kynurenine pathway metabolites in Lysobacter brunescens OH23.</title>
        <authorList>
            <person name="Laborda P."/>
            <person name="Ling J."/>
            <person name="Wu G."/>
            <person name="Liu F."/>
        </authorList>
    </citation>
    <scope>NUCLEOTIDE SEQUENCE</scope>
    <source>
        <strain evidence="8">OH23</strain>
    </source>
</reference>
<feature type="domain" description="Major facilitator superfamily (MFS) profile" evidence="7">
    <location>
        <begin position="1"/>
        <end position="463"/>
    </location>
</feature>
<dbReference type="PROSITE" id="PS50850">
    <property type="entry name" value="MFS"/>
    <property type="match status" value="1"/>
</dbReference>
<name>A0A6B7LZ61_9GAMM</name>
<dbReference type="Pfam" id="PF07690">
    <property type="entry name" value="MFS_1"/>
    <property type="match status" value="1"/>
</dbReference>
<feature type="transmembrane region" description="Helical" evidence="6">
    <location>
        <begin position="436"/>
        <end position="454"/>
    </location>
</feature>
<dbReference type="AlphaFoldDB" id="A0A6B7LZ61"/>
<accession>A0A6B7LZ61</accession>
<keyword evidence="2" id="KW-0813">Transport</keyword>
<feature type="transmembrane region" description="Helical" evidence="6">
    <location>
        <begin position="111"/>
        <end position="129"/>
    </location>
</feature>
<dbReference type="InterPro" id="IPR036259">
    <property type="entry name" value="MFS_trans_sf"/>
</dbReference>
<dbReference type="Gene3D" id="1.20.1720.10">
    <property type="entry name" value="Multidrug resistance protein D"/>
    <property type="match status" value="1"/>
</dbReference>
<dbReference type="InterPro" id="IPR011701">
    <property type="entry name" value="MFS"/>
</dbReference>
<gene>
    <name evidence="8" type="primary">peg_2862</name>
</gene>
<feature type="transmembrane region" description="Helical" evidence="6">
    <location>
        <begin position="243"/>
        <end position="265"/>
    </location>
</feature>
<keyword evidence="5 6" id="KW-0472">Membrane</keyword>
<evidence type="ECO:0000256" key="4">
    <source>
        <dbReference type="ARBA" id="ARBA00022989"/>
    </source>
</evidence>
<dbReference type="Gene3D" id="1.20.1250.20">
    <property type="entry name" value="MFS general substrate transporter like domains"/>
    <property type="match status" value="1"/>
</dbReference>
<proteinExistence type="predicted"/>
<dbReference type="GO" id="GO:0012505">
    <property type="term" value="C:endomembrane system"/>
    <property type="evidence" value="ECO:0007669"/>
    <property type="project" value="UniProtKB-SubCell"/>
</dbReference>
<evidence type="ECO:0000259" key="7">
    <source>
        <dbReference type="PROSITE" id="PS50850"/>
    </source>
</evidence>
<dbReference type="GO" id="GO:0005886">
    <property type="term" value="C:plasma membrane"/>
    <property type="evidence" value="ECO:0007669"/>
    <property type="project" value="TreeGrafter"/>
</dbReference>
<evidence type="ECO:0000256" key="3">
    <source>
        <dbReference type="ARBA" id="ARBA00022692"/>
    </source>
</evidence>
<sequence>MESTVVVAAIPTVIQSFGGLSDMSWVFSAYLIAQAVTMPLFGSASDRLGRKGCFVFAAAIFFAGTLACGLAWDMLSLVLFRVLQGVGAGGLITVGTAALNDVISDQSRGKYQAMGSAVWGIAAISGPVIGSAIMEILDWRYIFWINLPIVVISTILLVGFYRGRPSNEAGEENADRSLAVMPSAYLCVTLLATMIALVHGQSISPMQWLAIGLIGAVSAILLWRSQQDAASALFPTSLLRLPVVLKAVVSAFICGAIAMGLTVYVPTFAAVVLRADYLAISSTVAVMTLTWTFSGIGVGMLIRSQHHGTLVNLAGAIVLAGSLGLCLAALQSGNEGLILVLAMSGVLGIGLGACSVIFSVALQSAVTDTVRGSATSLFYLSRMLGQSIGVAVCGGLLASADPIARELMARVSSMDPADAAHAMAAASGAADSMRSAFLVMFAMLAALAALHLLFNIRTRHRTAAIEPSRTWH</sequence>